<evidence type="ECO:0000259" key="1">
    <source>
        <dbReference type="Pfam" id="PF13454"/>
    </source>
</evidence>
<dbReference type="KEGG" id="bwh:A9C19_02520"/>
<dbReference type="Pfam" id="PF13454">
    <property type="entry name" value="NAD_binding_9"/>
    <property type="match status" value="1"/>
</dbReference>
<evidence type="ECO:0000313" key="2">
    <source>
        <dbReference type="EMBL" id="APH03723.1"/>
    </source>
</evidence>
<accession>A0A1L3MMZ3</accession>
<gene>
    <name evidence="2" type="ORF">A9C19_02520</name>
</gene>
<dbReference type="Proteomes" id="UP000181936">
    <property type="component" value="Chromosome"/>
</dbReference>
<dbReference type="Gene3D" id="3.50.50.60">
    <property type="entry name" value="FAD/NAD(P)-binding domain"/>
    <property type="match status" value="1"/>
</dbReference>
<sequence>MKEWVIIGGGIQGCTAATYLIKHNIVSIHDLMIIDPHEEPLMEWKWRTKQIGMEFLRSPSVHHIDVNPYSLQKYAKSKNLSERFFGPYKRPGLQLFNDHSEEILKEVEMNKAWLKGTAKKIKRINEGWEIQLSSERIIICKHLILALNIAECTEIPSSLKENNHCYHVFDPRLDVTTIPLPVTVVGGGITAAHLVIKLASMYPGKVTLQMRHSFRVKDFDSDPGWLGPKLLTDFHKLDSDQRRREVIQQARNRGSVTGELYRKVKRLIQDRKLSLQLIENDERESIDKEGTTIFATGFQYRLKQKAILSHLIQAENLPCSECGYPLVSEGLEWAPCLHVMGALAELEIGPIARNISGARHAAERIVNVHKLNRNRYEYKEG</sequence>
<name>A0A1L3MMZ3_9BACI</name>
<dbReference type="OrthoDB" id="370110at2"/>
<dbReference type="PANTHER" id="PTHR38663:SF1">
    <property type="entry name" value="L-ORNITHINE N(5)-MONOOXYGENASE"/>
    <property type="match status" value="1"/>
</dbReference>
<dbReference type="InterPro" id="IPR038732">
    <property type="entry name" value="HpyO/CreE_NAD-binding"/>
</dbReference>
<dbReference type="RefSeq" id="WP_072578511.1">
    <property type="nucleotide sequence ID" value="NZ_CP016020.1"/>
</dbReference>
<dbReference type="InterPro" id="IPR036188">
    <property type="entry name" value="FAD/NAD-bd_sf"/>
</dbReference>
<keyword evidence="3" id="KW-1185">Reference proteome</keyword>
<dbReference type="EMBL" id="CP016020">
    <property type="protein sequence ID" value="APH03723.1"/>
    <property type="molecule type" value="Genomic_DNA"/>
</dbReference>
<evidence type="ECO:0000313" key="3">
    <source>
        <dbReference type="Proteomes" id="UP000181936"/>
    </source>
</evidence>
<dbReference type="AlphaFoldDB" id="A0A1L3MMZ3"/>
<dbReference type="PANTHER" id="PTHR38663">
    <property type="match status" value="1"/>
</dbReference>
<organism evidence="2 3">
    <name type="scientific">Bacillus weihaiensis</name>
    <dbReference type="NCBI Taxonomy" id="1547283"/>
    <lineage>
        <taxon>Bacteria</taxon>
        <taxon>Bacillati</taxon>
        <taxon>Bacillota</taxon>
        <taxon>Bacilli</taxon>
        <taxon>Bacillales</taxon>
        <taxon>Bacillaceae</taxon>
        <taxon>Bacillus</taxon>
    </lineage>
</organism>
<protein>
    <recommendedName>
        <fullName evidence="1">FAD-dependent urate hydroxylase HpyO/Asp monooxygenase CreE-like FAD/NAD(P)-binding domain-containing protein</fullName>
    </recommendedName>
</protein>
<reference evidence="2 3" key="1">
    <citation type="journal article" date="2016" name="Sci. Rep.">
        <title>Complete genome sequence and transcriptomic analysis of a novel marine strain Bacillus weihaiensis reveals the mechanism of brown algae degradation.</title>
        <authorList>
            <person name="Zhu Y."/>
            <person name="Chen P."/>
            <person name="Bao Y."/>
            <person name="Men Y."/>
            <person name="Zeng Y."/>
            <person name="Yang J."/>
            <person name="Sun J."/>
            <person name="Sun Y."/>
        </authorList>
    </citation>
    <scope>NUCLEOTIDE SEQUENCE [LARGE SCALE GENOMIC DNA]</scope>
    <source>
        <strain evidence="2 3">Alg07</strain>
    </source>
</reference>
<proteinExistence type="predicted"/>
<dbReference type="STRING" id="1547283.A9C19_02520"/>
<dbReference type="SUPFAM" id="SSF51905">
    <property type="entry name" value="FAD/NAD(P)-binding domain"/>
    <property type="match status" value="1"/>
</dbReference>
<feature type="domain" description="FAD-dependent urate hydroxylase HpyO/Asp monooxygenase CreE-like FAD/NAD(P)-binding" evidence="1">
    <location>
        <begin position="5"/>
        <end position="147"/>
    </location>
</feature>